<dbReference type="GO" id="GO:0006355">
    <property type="term" value="P:regulation of DNA-templated transcription"/>
    <property type="evidence" value="ECO:0007669"/>
    <property type="project" value="InterPro"/>
</dbReference>
<dbReference type="KEGG" id="bgok:Pr1d_34950"/>
<dbReference type="InterPro" id="IPR013321">
    <property type="entry name" value="Arc_rbn_hlx_hlx"/>
</dbReference>
<name>A0A5B9QGV7_9BACT</name>
<dbReference type="RefSeq" id="WP_148074569.1">
    <property type="nucleotide sequence ID" value="NZ_CP042913.1"/>
</dbReference>
<evidence type="ECO:0000313" key="2">
    <source>
        <dbReference type="Proteomes" id="UP000323917"/>
    </source>
</evidence>
<proteinExistence type="predicted"/>
<dbReference type="EMBL" id="CP042913">
    <property type="protein sequence ID" value="QEG36186.1"/>
    <property type="molecule type" value="Genomic_DNA"/>
</dbReference>
<organism evidence="1 2">
    <name type="scientific">Bythopirellula goksoeyrii</name>
    <dbReference type="NCBI Taxonomy" id="1400387"/>
    <lineage>
        <taxon>Bacteria</taxon>
        <taxon>Pseudomonadati</taxon>
        <taxon>Planctomycetota</taxon>
        <taxon>Planctomycetia</taxon>
        <taxon>Pirellulales</taxon>
        <taxon>Lacipirellulaceae</taxon>
        <taxon>Bythopirellula</taxon>
    </lineage>
</organism>
<reference evidence="1 2" key="1">
    <citation type="submission" date="2019-08" db="EMBL/GenBank/DDBJ databases">
        <title>Deep-cultivation of Planctomycetes and their phenomic and genomic characterization uncovers novel biology.</title>
        <authorList>
            <person name="Wiegand S."/>
            <person name="Jogler M."/>
            <person name="Boedeker C."/>
            <person name="Pinto D."/>
            <person name="Vollmers J."/>
            <person name="Rivas-Marin E."/>
            <person name="Kohn T."/>
            <person name="Peeters S.H."/>
            <person name="Heuer A."/>
            <person name="Rast P."/>
            <person name="Oberbeckmann S."/>
            <person name="Bunk B."/>
            <person name="Jeske O."/>
            <person name="Meyerdierks A."/>
            <person name="Storesund J.E."/>
            <person name="Kallscheuer N."/>
            <person name="Luecker S."/>
            <person name="Lage O.M."/>
            <person name="Pohl T."/>
            <person name="Merkel B.J."/>
            <person name="Hornburger P."/>
            <person name="Mueller R.-W."/>
            <person name="Bruemmer F."/>
            <person name="Labrenz M."/>
            <person name="Spormann A.M."/>
            <person name="Op den Camp H."/>
            <person name="Overmann J."/>
            <person name="Amann R."/>
            <person name="Jetten M.S.M."/>
            <person name="Mascher T."/>
            <person name="Medema M.H."/>
            <person name="Devos D.P."/>
            <person name="Kaster A.-K."/>
            <person name="Ovreas L."/>
            <person name="Rohde M."/>
            <person name="Galperin M.Y."/>
            <person name="Jogler C."/>
        </authorList>
    </citation>
    <scope>NUCLEOTIDE SEQUENCE [LARGE SCALE GENOMIC DNA]</scope>
    <source>
        <strain evidence="1 2">Pr1d</strain>
    </source>
</reference>
<protein>
    <recommendedName>
        <fullName evidence="3">Ribbon-helix-helix protein CopG domain-containing protein</fullName>
    </recommendedName>
</protein>
<dbReference type="AlphaFoldDB" id="A0A5B9QGV7"/>
<accession>A0A5B9QGV7</accession>
<dbReference type="Gene3D" id="1.10.1220.10">
    <property type="entry name" value="Met repressor-like"/>
    <property type="match status" value="1"/>
</dbReference>
<keyword evidence="2" id="KW-1185">Reference proteome</keyword>
<evidence type="ECO:0000313" key="1">
    <source>
        <dbReference type="EMBL" id="QEG36186.1"/>
    </source>
</evidence>
<gene>
    <name evidence="1" type="ORF">Pr1d_34950</name>
</gene>
<sequence length="87" mass="9709">MPEPEKVRMTVTVDKELADRVAELAVRMGASQSRMASMLLEAGLQDQEWIVKFVTSKTAKGLLKALGFEPRTDEDAMAEERELQLGE</sequence>
<dbReference type="Proteomes" id="UP000323917">
    <property type="component" value="Chromosome"/>
</dbReference>
<evidence type="ECO:0008006" key="3">
    <source>
        <dbReference type="Google" id="ProtNLM"/>
    </source>
</evidence>